<dbReference type="Gene3D" id="1.20.1250.20">
    <property type="entry name" value="MFS general substrate transporter like domains"/>
    <property type="match status" value="2"/>
</dbReference>
<dbReference type="InterPro" id="IPR036259">
    <property type="entry name" value="MFS_trans_sf"/>
</dbReference>
<feature type="domain" description="Major facilitator superfamily (MFS) profile" evidence="7">
    <location>
        <begin position="19"/>
        <end position="427"/>
    </location>
</feature>
<feature type="transmembrane region" description="Helical" evidence="6">
    <location>
        <begin position="327"/>
        <end position="349"/>
    </location>
</feature>
<feature type="transmembrane region" description="Helical" evidence="6">
    <location>
        <begin position="301"/>
        <end position="321"/>
    </location>
</feature>
<organism evidence="8 9">
    <name type="scientific">Phenylobacterium zucineum (strain HLK1)</name>
    <dbReference type="NCBI Taxonomy" id="450851"/>
    <lineage>
        <taxon>Bacteria</taxon>
        <taxon>Pseudomonadati</taxon>
        <taxon>Pseudomonadota</taxon>
        <taxon>Alphaproteobacteria</taxon>
        <taxon>Caulobacterales</taxon>
        <taxon>Caulobacteraceae</taxon>
        <taxon>Phenylobacterium</taxon>
    </lineage>
</organism>
<evidence type="ECO:0000256" key="4">
    <source>
        <dbReference type="ARBA" id="ARBA00022989"/>
    </source>
</evidence>
<dbReference type="InterPro" id="IPR044770">
    <property type="entry name" value="MFS_spinster-like"/>
</dbReference>
<dbReference type="InterPro" id="IPR011701">
    <property type="entry name" value="MFS"/>
</dbReference>
<dbReference type="Proteomes" id="UP000001868">
    <property type="component" value="Chromosome"/>
</dbReference>
<reference evidence="8 9" key="1">
    <citation type="journal article" date="2008" name="BMC Genomics">
        <title>Complete genome of Phenylobacterium zucineum - a novel facultative intracellular bacterium isolated from human erythroleukemia cell line K562.</title>
        <authorList>
            <person name="Luo Y."/>
            <person name="Xu X."/>
            <person name="Ding Z."/>
            <person name="Liu Z."/>
            <person name="Zhang B."/>
            <person name="Yan Z."/>
            <person name="Sun J."/>
            <person name="Hu S."/>
            <person name="Hu X."/>
        </authorList>
    </citation>
    <scope>NUCLEOTIDE SEQUENCE [LARGE SCALE GENOMIC DNA]</scope>
    <source>
        <strain evidence="8 9">HLK1</strain>
    </source>
</reference>
<evidence type="ECO:0000259" key="7">
    <source>
        <dbReference type="PROSITE" id="PS50850"/>
    </source>
</evidence>
<evidence type="ECO:0000313" key="9">
    <source>
        <dbReference type="Proteomes" id="UP000001868"/>
    </source>
</evidence>
<dbReference type="STRING" id="450851.PHZ_c2258"/>
<comment type="subcellular location">
    <subcellularLocation>
        <location evidence="1">Membrane</location>
        <topology evidence="1">Multi-pass membrane protein</topology>
    </subcellularLocation>
</comment>
<dbReference type="CDD" id="cd17328">
    <property type="entry name" value="MFS_spinster_like"/>
    <property type="match status" value="1"/>
</dbReference>
<dbReference type="GO" id="GO:0022857">
    <property type="term" value="F:transmembrane transporter activity"/>
    <property type="evidence" value="ECO:0007669"/>
    <property type="project" value="InterPro"/>
</dbReference>
<keyword evidence="5 6" id="KW-0472">Membrane</keyword>
<evidence type="ECO:0000256" key="5">
    <source>
        <dbReference type="ARBA" id="ARBA00023136"/>
    </source>
</evidence>
<accession>B4RF98</accession>
<keyword evidence="2" id="KW-0813">Transport</keyword>
<evidence type="ECO:0000313" key="8">
    <source>
        <dbReference type="EMBL" id="ACG78668.1"/>
    </source>
</evidence>
<feature type="transmembrane region" description="Helical" evidence="6">
    <location>
        <begin position="15"/>
        <end position="32"/>
    </location>
</feature>
<dbReference type="RefSeq" id="WP_012522809.1">
    <property type="nucleotide sequence ID" value="NC_011144.1"/>
</dbReference>
<evidence type="ECO:0000256" key="6">
    <source>
        <dbReference type="SAM" id="Phobius"/>
    </source>
</evidence>
<dbReference type="GO" id="GO:0016020">
    <property type="term" value="C:membrane"/>
    <property type="evidence" value="ECO:0007669"/>
    <property type="project" value="UniProtKB-SubCell"/>
</dbReference>
<keyword evidence="3 6" id="KW-0812">Transmembrane</keyword>
<gene>
    <name evidence="8" type="ordered locus">PHZ_c2258</name>
</gene>
<dbReference type="EMBL" id="CP000747">
    <property type="protein sequence ID" value="ACG78668.1"/>
    <property type="molecule type" value="Genomic_DNA"/>
</dbReference>
<sequence length="434" mass="46426">MSVDAVPAPKVSASYRYMVVWLLAVVYTLNFLDRQIVSILAEPIRKDLQLDDTQLGMLSGIVFAIFYTGFGIPVGWLADRARRVWIISGACALWSLFTALCGTATNFVQLALYRMGVGIGEAGGSPPSYSLISDYFKPEERGTALAIYSLGVPAGSMFGSALGGWIAAEHGWRTAFYVMGVPGIILALVVLLFVKEPKRGGLDKIADGKDAHDAAPPLWTAIGGFFSNRTLVLTAFAAGLSAFVGYAALTWNPPFLMRVKGMSLTEVAAYYSLVLGITGMIGTFAAGWIADKLGAKDRRWFAWIPALAFFITIPFWFGIVYAPTWQIALICIAVPALLNNCYLAPALAVVQNAVPPNRRTISGAVLLFVLNLIGLGAGPVYVGRISDMAKAEHGDNSLSIAFLALVPVIVITILAHLASAWSIARDKRLAAAVG</sequence>
<proteinExistence type="predicted"/>
<feature type="transmembrane region" description="Helical" evidence="6">
    <location>
        <begin position="145"/>
        <end position="168"/>
    </location>
</feature>
<dbReference type="KEGG" id="pzu:PHZ_c2258"/>
<dbReference type="SUPFAM" id="SSF103473">
    <property type="entry name" value="MFS general substrate transporter"/>
    <property type="match status" value="1"/>
</dbReference>
<name>B4RF98_PHEZH</name>
<dbReference type="HOGENOM" id="CLU_001265_5_12_5"/>
<dbReference type="AlphaFoldDB" id="B4RF98"/>
<dbReference type="InterPro" id="IPR020846">
    <property type="entry name" value="MFS_dom"/>
</dbReference>
<feature type="transmembrane region" description="Helical" evidence="6">
    <location>
        <begin position="402"/>
        <end position="424"/>
    </location>
</feature>
<dbReference type="PANTHER" id="PTHR23505">
    <property type="entry name" value="SPINSTER"/>
    <property type="match status" value="1"/>
</dbReference>
<evidence type="ECO:0000256" key="1">
    <source>
        <dbReference type="ARBA" id="ARBA00004141"/>
    </source>
</evidence>
<evidence type="ECO:0000256" key="2">
    <source>
        <dbReference type="ARBA" id="ARBA00022448"/>
    </source>
</evidence>
<feature type="transmembrane region" description="Helical" evidence="6">
    <location>
        <begin position="174"/>
        <end position="194"/>
    </location>
</feature>
<feature type="transmembrane region" description="Helical" evidence="6">
    <location>
        <begin position="269"/>
        <end position="289"/>
    </location>
</feature>
<keyword evidence="4 6" id="KW-1133">Transmembrane helix</keyword>
<dbReference type="PANTHER" id="PTHR23505:SF79">
    <property type="entry name" value="PROTEIN SPINSTER"/>
    <property type="match status" value="1"/>
</dbReference>
<dbReference type="OrthoDB" id="7497327at2"/>
<evidence type="ECO:0000256" key="3">
    <source>
        <dbReference type="ARBA" id="ARBA00022692"/>
    </source>
</evidence>
<dbReference type="Pfam" id="PF07690">
    <property type="entry name" value="MFS_1"/>
    <property type="match status" value="1"/>
</dbReference>
<keyword evidence="9" id="KW-1185">Reference proteome</keyword>
<dbReference type="PROSITE" id="PS50850">
    <property type="entry name" value="MFS"/>
    <property type="match status" value="1"/>
</dbReference>
<feature type="transmembrane region" description="Helical" evidence="6">
    <location>
        <begin position="84"/>
        <end position="108"/>
    </location>
</feature>
<feature type="transmembrane region" description="Helical" evidence="6">
    <location>
        <begin position="361"/>
        <end position="382"/>
    </location>
</feature>
<dbReference type="eggNOG" id="COG2271">
    <property type="taxonomic scope" value="Bacteria"/>
</dbReference>
<feature type="transmembrane region" description="Helical" evidence="6">
    <location>
        <begin position="53"/>
        <end position="78"/>
    </location>
</feature>
<protein>
    <submittedName>
        <fullName evidence="8">Major facilitator superfamily MFS_1</fullName>
    </submittedName>
</protein>
<feature type="transmembrane region" description="Helical" evidence="6">
    <location>
        <begin position="231"/>
        <end position="249"/>
    </location>
</feature>